<feature type="transmembrane region" description="Helical" evidence="6">
    <location>
        <begin position="204"/>
        <end position="221"/>
    </location>
</feature>
<keyword evidence="4 6" id="KW-1133">Transmembrane helix</keyword>
<evidence type="ECO:0000256" key="6">
    <source>
        <dbReference type="SAM" id="Phobius"/>
    </source>
</evidence>
<dbReference type="PANTHER" id="PTHR43568:SF1">
    <property type="entry name" value="P PROTEIN"/>
    <property type="match status" value="1"/>
</dbReference>
<evidence type="ECO:0000256" key="4">
    <source>
        <dbReference type="ARBA" id="ARBA00022989"/>
    </source>
</evidence>
<gene>
    <name evidence="8" type="ORF">BN533_00512</name>
</gene>
<feature type="domain" description="Citrate transporter-like" evidence="7">
    <location>
        <begin position="21"/>
        <end position="309"/>
    </location>
</feature>
<dbReference type="Pfam" id="PF03600">
    <property type="entry name" value="CitMHS"/>
    <property type="match status" value="1"/>
</dbReference>
<sequence length="377" mass="42338">MVKNLDTKEIWKFSKSFVKREGILLLACVLAVSSSLAVVPKAEYIDWRVLVLLYCLMLVVGGFKKRRVLDNCAVRLLQRCISLRQITAALLLITFISSMLVTNDVALITFVPLTLIIGKEAGVDVGKIIVWQTLAANLGSMLTPMGNPQNLFLYARYNFDIIAFFKVTWIPTCLAVALLAVFLMRQQDRQLKVSLTSVNVERGWGLIVLNLLFLLCVVTVFHWFDHWLLMMITVTVMLVLDRGLFRQIDYSLLFTFAGFFIFIGNLTQFDFLNIIRDSFFGSATGTYFSAIAVSQLISNVPAAMLLAAFSQQSEALLLGVNVGGLGTLIASMASVISYKLFAEAYPAQVRHYLLMFLYYNVIGLFLLVPAVYFLMLY</sequence>
<accession>R6IFN9</accession>
<dbReference type="PANTHER" id="PTHR43568">
    <property type="entry name" value="P PROTEIN"/>
    <property type="match status" value="1"/>
</dbReference>
<feature type="transmembrane region" description="Helical" evidence="6">
    <location>
        <begin position="252"/>
        <end position="275"/>
    </location>
</feature>
<dbReference type="STRING" id="1262914.BN533_00512"/>
<comment type="caution">
    <text evidence="8">The sequence shown here is derived from an EMBL/GenBank/DDBJ whole genome shotgun (WGS) entry which is preliminary data.</text>
</comment>
<organism evidence="8">
    <name type="scientific">Phascolarctobacterium faecium</name>
    <dbReference type="NCBI Taxonomy" id="33025"/>
    <lineage>
        <taxon>Bacteria</taxon>
        <taxon>Bacillati</taxon>
        <taxon>Bacillota</taxon>
        <taxon>Negativicutes</taxon>
        <taxon>Acidaminococcales</taxon>
        <taxon>Acidaminococcaceae</taxon>
        <taxon>Phascolarctobacterium</taxon>
    </lineage>
</organism>
<keyword evidence="3 6" id="KW-0812">Transmembrane</keyword>
<name>R6IFN9_9FIRM</name>
<keyword evidence="5 6" id="KW-0472">Membrane</keyword>
<evidence type="ECO:0000313" key="8">
    <source>
        <dbReference type="EMBL" id="CDB45384.1"/>
    </source>
</evidence>
<evidence type="ECO:0000259" key="7">
    <source>
        <dbReference type="Pfam" id="PF03600"/>
    </source>
</evidence>
<proteinExistence type="predicted"/>
<dbReference type="eggNOG" id="COG1055">
    <property type="taxonomic scope" value="Bacteria"/>
</dbReference>
<evidence type="ECO:0000256" key="3">
    <source>
        <dbReference type="ARBA" id="ARBA00022692"/>
    </source>
</evidence>
<dbReference type="InterPro" id="IPR051475">
    <property type="entry name" value="Diverse_Ion_Transporter"/>
</dbReference>
<feature type="transmembrane region" description="Helical" evidence="6">
    <location>
        <begin position="287"/>
        <end position="309"/>
    </location>
</feature>
<comment type="subcellular location">
    <subcellularLocation>
        <location evidence="1">Membrane</location>
        <topology evidence="1">Multi-pass membrane protein</topology>
    </subcellularLocation>
</comment>
<protein>
    <submittedName>
        <fullName evidence="8">Citrate transporter</fullName>
    </submittedName>
</protein>
<dbReference type="RefSeq" id="WP_021717415.1">
    <property type="nucleotide sequence ID" value="NZ_DBEXCK010000101.1"/>
</dbReference>
<dbReference type="HOGENOM" id="CLU_063025_0_0_9"/>
<evidence type="ECO:0000256" key="2">
    <source>
        <dbReference type="ARBA" id="ARBA00022448"/>
    </source>
</evidence>
<dbReference type="EMBL" id="CBDS010000032">
    <property type="protein sequence ID" value="CDB45384.1"/>
    <property type="molecule type" value="Genomic_DNA"/>
</dbReference>
<dbReference type="InterPro" id="IPR004680">
    <property type="entry name" value="Cit_transptr-like_dom"/>
</dbReference>
<evidence type="ECO:0000256" key="1">
    <source>
        <dbReference type="ARBA" id="ARBA00004141"/>
    </source>
</evidence>
<reference evidence="8" key="1">
    <citation type="submission" date="2012-11" db="EMBL/GenBank/DDBJ databases">
        <title>Dependencies among metagenomic species, viruses, plasmids and units of genetic variation.</title>
        <authorList>
            <person name="Nielsen H.B."/>
            <person name="Almeida M."/>
            <person name="Juncker A.S."/>
            <person name="Rasmussen S."/>
            <person name="Li J."/>
            <person name="Sunagawa S."/>
            <person name="Plichta D."/>
            <person name="Gautier L."/>
            <person name="Le Chatelier E."/>
            <person name="Peletier E."/>
            <person name="Bonde I."/>
            <person name="Nielsen T."/>
            <person name="Manichanh C."/>
            <person name="Arumugam M."/>
            <person name="Batto J."/>
            <person name="Santos M.B.Q.D."/>
            <person name="Blom N."/>
            <person name="Borruel N."/>
            <person name="Burgdorf K.S."/>
            <person name="Boumezbeur F."/>
            <person name="Casellas F."/>
            <person name="Dore J."/>
            <person name="Guarner F."/>
            <person name="Hansen T."/>
            <person name="Hildebrand F."/>
            <person name="Kaas R.S."/>
            <person name="Kennedy S."/>
            <person name="Kristiansen K."/>
            <person name="Kultima J.R."/>
            <person name="Leonard P."/>
            <person name="Levenez F."/>
            <person name="Lund O."/>
            <person name="Moumen B."/>
            <person name="Le Paslier D."/>
            <person name="Pons N."/>
            <person name="Pedersen O."/>
            <person name="Prifti E."/>
            <person name="Qin J."/>
            <person name="Raes J."/>
            <person name="Tap J."/>
            <person name="Tims S."/>
            <person name="Ussery D.W."/>
            <person name="Yamada T."/>
            <person name="MetaHit consortium"/>
            <person name="Renault P."/>
            <person name="Sicheritz-Ponten T."/>
            <person name="Bork P."/>
            <person name="Wang J."/>
            <person name="Brunak S."/>
            <person name="Ehrlich S.D."/>
        </authorList>
    </citation>
    <scope>NUCLEOTIDE SEQUENCE [LARGE SCALE GENOMIC DNA]</scope>
</reference>
<dbReference type="AlphaFoldDB" id="R6IFN9"/>
<feature type="transmembrane region" description="Helical" evidence="6">
    <location>
        <begin position="316"/>
        <end position="336"/>
    </location>
</feature>
<keyword evidence="2" id="KW-0813">Transport</keyword>
<feature type="transmembrane region" description="Helical" evidence="6">
    <location>
        <begin position="83"/>
        <end position="101"/>
    </location>
</feature>
<feature type="transmembrane region" description="Helical" evidence="6">
    <location>
        <begin position="356"/>
        <end position="376"/>
    </location>
</feature>
<feature type="transmembrane region" description="Helical" evidence="6">
    <location>
        <begin position="161"/>
        <end position="183"/>
    </location>
</feature>
<feature type="transmembrane region" description="Helical" evidence="6">
    <location>
        <begin position="227"/>
        <end position="245"/>
    </location>
</feature>
<evidence type="ECO:0000256" key="5">
    <source>
        <dbReference type="ARBA" id="ARBA00023136"/>
    </source>
</evidence>
<feature type="transmembrane region" description="Helical" evidence="6">
    <location>
        <begin position="47"/>
        <end position="63"/>
    </location>
</feature>
<dbReference type="GO" id="GO:0016020">
    <property type="term" value="C:membrane"/>
    <property type="evidence" value="ECO:0007669"/>
    <property type="project" value="UniProtKB-SubCell"/>
</dbReference>
<dbReference type="GO" id="GO:0055085">
    <property type="term" value="P:transmembrane transport"/>
    <property type="evidence" value="ECO:0007669"/>
    <property type="project" value="InterPro"/>
</dbReference>